<dbReference type="EMBL" id="FNQM01000008">
    <property type="protein sequence ID" value="SEA63548.1"/>
    <property type="molecule type" value="Genomic_DNA"/>
</dbReference>
<proteinExistence type="predicted"/>
<protein>
    <submittedName>
        <fullName evidence="3">Mu transposase, C-terminal</fullName>
    </submittedName>
</protein>
<evidence type="ECO:0000313" key="3">
    <source>
        <dbReference type="EMBL" id="SEA63548.1"/>
    </source>
</evidence>
<dbReference type="PROSITE" id="PS50994">
    <property type="entry name" value="INTEGRASE"/>
    <property type="match status" value="1"/>
</dbReference>
<dbReference type="InterPro" id="IPR001584">
    <property type="entry name" value="Integrase_cat-core"/>
</dbReference>
<keyword evidence="4" id="KW-1185">Reference proteome</keyword>
<evidence type="ECO:0000259" key="2">
    <source>
        <dbReference type="PROSITE" id="PS50994"/>
    </source>
</evidence>
<dbReference type="RefSeq" id="WP_245731048.1">
    <property type="nucleotide sequence ID" value="NZ_FNQM01000008.1"/>
</dbReference>
<dbReference type="InterPro" id="IPR012337">
    <property type="entry name" value="RNaseH-like_sf"/>
</dbReference>
<dbReference type="AlphaFoldDB" id="A0A1H4CTA1"/>
<organism evidence="3 4">
    <name type="scientific">Rubrimonas cliftonensis</name>
    <dbReference type="NCBI Taxonomy" id="89524"/>
    <lineage>
        <taxon>Bacteria</taxon>
        <taxon>Pseudomonadati</taxon>
        <taxon>Pseudomonadota</taxon>
        <taxon>Alphaproteobacteria</taxon>
        <taxon>Rhodobacterales</taxon>
        <taxon>Paracoccaceae</taxon>
        <taxon>Rubrimonas</taxon>
    </lineage>
</organism>
<dbReference type="InterPro" id="IPR015378">
    <property type="entry name" value="Transposase-like_Mu_C"/>
</dbReference>
<sequence length="717" mass="81021">MTGFAPCDVMQTGDAGRRERVLWIDRDRGRAVLIDIDAERALPVLRPLDVLEAQVEAGEIARIDDPWLRPVLEDATPPTHRTRRDAAWRLIEPLIRAQPDTFLEGPRGALVAQTVARGEASRTRLYRLLRRYWQRGMTPNALLPDYANSGGRGKDKAASGRKRGGRPVYGPEGINVTPDIREAFTLSVQRHLVKSKNMTVSECYNRCLGDFFCDVRVDPETGRQRRVLRDQHPSLHQFRYWLAKDDNPLALKRKRRTARVYDKDSRGLLGSSRAEVAAPADRFQIDATVADIYLVSQFDRRRIVGRPTIYVIVDVFSGLIAGLYVGFEHASWLGAMMALINAAMDKTAYCARYGVEITEADWPCATLPRTLLADRGEMLGPKADALVNNFGIHLENTAPYRADWKGIVEQQFRLLPAAFRDYTPGYIEPDFRERGARDYRQDATFTLDEFTAIIIRCVLFYNNEREITGYRRDAGMIAEDMPPVPIELWEWGLSARGGAQRRYPEDRVRLSLLPTATASVTHRGIEFHGCLYSCPTAIAERWFDKARQRGRWKVDISYDPRLLDEIHLHDARGSFGFLPCALTDLSAAQRGKTLWEIDEQRRQDRRRIAQSDGSRREARINLGQHLREIADAALTKTAAAGPSAESAAARVRGIRANCAAERDAERRAAVETARPRGDGAKVTPIRPEITTDRDFSLPSVARFRKRHSDDETEGGDD</sequence>
<dbReference type="Gene3D" id="3.30.420.10">
    <property type="entry name" value="Ribonuclease H-like superfamily/Ribonuclease H"/>
    <property type="match status" value="1"/>
</dbReference>
<dbReference type="GO" id="GO:0003676">
    <property type="term" value="F:nucleic acid binding"/>
    <property type="evidence" value="ECO:0007669"/>
    <property type="project" value="InterPro"/>
</dbReference>
<evidence type="ECO:0000256" key="1">
    <source>
        <dbReference type="SAM" id="MobiDB-lite"/>
    </source>
</evidence>
<name>A0A1H4CTA1_9RHOB</name>
<evidence type="ECO:0000313" key="4">
    <source>
        <dbReference type="Proteomes" id="UP000198703"/>
    </source>
</evidence>
<dbReference type="STRING" id="89524.SAMN05444370_10817"/>
<dbReference type="Proteomes" id="UP000198703">
    <property type="component" value="Unassembled WGS sequence"/>
</dbReference>
<dbReference type="SUPFAM" id="SSF53098">
    <property type="entry name" value="Ribonuclease H-like"/>
    <property type="match status" value="1"/>
</dbReference>
<dbReference type="Pfam" id="PF09299">
    <property type="entry name" value="Mu-transpos_C"/>
    <property type="match status" value="1"/>
</dbReference>
<reference evidence="3 4" key="1">
    <citation type="submission" date="2016-10" db="EMBL/GenBank/DDBJ databases">
        <authorList>
            <person name="de Groot N.N."/>
        </authorList>
    </citation>
    <scope>NUCLEOTIDE SEQUENCE [LARGE SCALE GENOMIC DNA]</scope>
    <source>
        <strain evidence="3 4">DSM 15345</strain>
    </source>
</reference>
<accession>A0A1H4CTA1</accession>
<feature type="region of interest" description="Disordered" evidence="1">
    <location>
        <begin position="143"/>
        <end position="172"/>
    </location>
</feature>
<feature type="compositionally biased region" description="Basic and acidic residues" evidence="1">
    <location>
        <begin position="661"/>
        <end position="679"/>
    </location>
</feature>
<dbReference type="GO" id="GO:0015074">
    <property type="term" value="P:DNA integration"/>
    <property type="evidence" value="ECO:0007669"/>
    <property type="project" value="InterPro"/>
</dbReference>
<feature type="region of interest" description="Disordered" evidence="1">
    <location>
        <begin position="661"/>
        <end position="717"/>
    </location>
</feature>
<dbReference type="InterPro" id="IPR036397">
    <property type="entry name" value="RNaseH_sf"/>
</dbReference>
<feature type="domain" description="Integrase catalytic" evidence="2">
    <location>
        <begin position="275"/>
        <end position="493"/>
    </location>
</feature>
<gene>
    <name evidence="3" type="ORF">SAMN05444370_10817</name>
</gene>